<protein>
    <submittedName>
        <fullName evidence="3">Uncharacterized protein</fullName>
    </submittedName>
</protein>
<dbReference type="Proteomes" id="UP000501130">
    <property type="component" value="Chromosome"/>
</dbReference>
<keyword evidence="2" id="KW-0732">Signal</keyword>
<evidence type="ECO:0000256" key="1">
    <source>
        <dbReference type="SAM" id="MobiDB-lite"/>
    </source>
</evidence>
<keyword evidence="4" id="KW-1185">Reference proteome</keyword>
<evidence type="ECO:0000313" key="4">
    <source>
        <dbReference type="Proteomes" id="UP000501130"/>
    </source>
</evidence>
<feature type="compositionally biased region" description="Acidic residues" evidence="1">
    <location>
        <begin position="60"/>
        <end position="86"/>
    </location>
</feature>
<name>A0ABX6N1C8_9BURK</name>
<sequence>MKTLISIIALGTTLAFSQLAQAGDDYRRSHGPTIDINILIPSAYAAIGFDRYDDRRVWGDDDDWDDRDDDDDDDWDDRDDDDDDDD</sequence>
<feature type="signal peptide" evidence="2">
    <location>
        <begin position="1"/>
        <end position="22"/>
    </location>
</feature>
<accession>A0ABX6N1C8</accession>
<reference evidence="3 4" key="1">
    <citation type="submission" date="2020-05" db="EMBL/GenBank/DDBJ databases">
        <title>Compete genome of Limnobacter sp. SAORIC-580.</title>
        <authorList>
            <person name="Song J."/>
            <person name="Cho J.-C."/>
        </authorList>
    </citation>
    <scope>NUCLEOTIDE SEQUENCE [LARGE SCALE GENOMIC DNA]</scope>
    <source>
        <strain evidence="3 4">SAORIC-580</strain>
    </source>
</reference>
<evidence type="ECO:0000256" key="2">
    <source>
        <dbReference type="SAM" id="SignalP"/>
    </source>
</evidence>
<feature type="chain" id="PRO_5047506266" evidence="2">
    <location>
        <begin position="23"/>
        <end position="86"/>
    </location>
</feature>
<organism evidence="3 4">
    <name type="scientific">Limnobacter profundi</name>
    <dbReference type="NCBI Taxonomy" id="2732163"/>
    <lineage>
        <taxon>Bacteria</taxon>
        <taxon>Pseudomonadati</taxon>
        <taxon>Pseudomonadota</taxon>
        <taxon>Betaproteobacteria</taxon>
        <taxon>Burkholderiales</taxon>
        <taxon>Burkholderiaceae</taxon>
        <taxon>Limnobacter</taxon>
    </lineage>
</organism>
<dbReference type="EMBL" id="CP053084">
    <property type="protein sequence ID" value="QJR28198.1"/>
    <property type="molecule type" value="Genomic_DNA"/>
</dbReference>
<dbReference type="RefSeq" id="WP_171096837.1">
    <property type="nucleotide sequence ID" value="NZ_CP053084.1"/>
</dbReference>
<feature type="region of interest" description="Disordered" evidence="1">
    <location>
        <begin position="58"/>
        <end position="86"/>
    </location>
</feature>
<gene>
    <name evidence="3" type="ORF">HKT17_10185</name>
</gene>
<proteinExistence type="predicted"/>
<evidence type="ECO:0000313" key="3">
    <source>
        <dbReference type="EMBL" id="QJR28198.1"/>
    </source>
</evidence>